<organism evidence="7 8">
    <name type="scientific">Streptomyces candidus</name>
    <dbReference type="NCBI Taxonomy" id="67283"/>
    <lineage>
        <taxon>Bacteria</taxon>
        <taxon>Bacillati</taxon>
        <taxon>Actinomycetota</taxon>
        <taxon>Actinomycetes</taxon>
        <taxon>Kitasatosporales</taxon>
        <taxon>Streptomycetaceae</taxon>
        <taxon>Streptomyces</taxon>
    </lineage>
</organism>
<dbReference type="GO" id="GO:0070403">
    <property type="term" value="F:NAD+ binding"/>
    <property type="evidence" value="ECO:0007669"/>
    <property type="project" value="InterPro"/>
</dbReference>
<dbReference type="Proteomes" id="UP000540423">
    <property type="component" value="Unassembled WGS sequence"/>
</dbReference>
<dbReference type="GO" id="GO:0048040">
    <property type="term" value="F:UDP-glucuronate decarboxylase activity"/>
    <property type="evidence" value="ECO:0007669"/>
    <property type="project" value="TreeGrafter"/>
</dbReference>
<evidence type="ECO:0000256" key="5">
    <source>
        <dbReference type="SAM" id="MobiDB-lite"/>
    </source>
</evidence>
<evidence type="ECO:0000259" key="6">
    <source>
        <dbReference type="Pfam" id="PF01370"/>
    </source>
</evidence>
<dbReference type="SUPFAM" id="SSF51735">
    <property type="entry name" value="NAD(P)-binding Rossmann-fold domains"/>
    <property type="match status" value="1"/>
</dbReference>
<dbReference type="GO" id="GO:0008460">
    <property type="term" value="F:dTDP-glucose 4,6-dehydratase activity"/>
    <property type="evidence" value="ECO:0007669"/>
    <property type="project" value="UniProtKB-EC"/>
</dbReference>
<feature type="domain" description="NAD-dependent epimerase/dehydratase" evidence="6">
    <location>
        <begin position="22"/>
        <end position="241"/>
    </location>
</feature>
<dbReference type="PANTHER" id="PTHR43078">
    <property type="entry name" value="UDP-GLUCURONIC ACID DECARBOXYLASE-RELATED"/>
    <property type="match status" value="1"/>
</dbReference>
<dbReference type="InterPro" id="IPR001509">
    <property type="entry name" value="Epimerase_deHydtase"/>
</dbReference>
<dbReference type="PANTHER" id="PTHR43078:SF6">
    <property type="entry name" value="UDP-GLUCURONIC ACID DECARBOXYLASE 1"/>
    <property type="match status" value="1"/>
</dbReference>
<proteinExistence type="predicted"/>
<evidence type="ECO:0000256" key="3">
    <source>
        <dbReference type="ARBA" id="ARBA00023027"/>
    </source>
</evidence>
<keyword evidence="4 7" id="KW-0456">Lyase</keyword>
<name>A0A7X0LRU2_9ACTN</name>
<evidence type="ECO:0000256" key="1">
    <source>
        <dbReference type="ARBA" id="ARBA00001911"/>
    </source>
</evidence>
<dbReference type="EC" id="4.2.1.46" evidence="7"/>
<keyword evidence="3" id="KW-0520">NAD</keyword>
<dbReference type="Gene3D" id="3.40.50.720">
    <property type="entry name" value="NAD(P)-binding Rossmann-like Domain"/>
    <property type="match status" value="1"/>
</dbReference>
<keyword evidence="8" id="KW-1185">Reference proteome</keyword>
<reference evidence="7 8" key="1">
    <citation type="submission" date="2020-08" db="EMBL/GenBank/DDBJ databases">
        <title>Genomic Encyclopedia of Type Strains, Phase IV (KMG-IV): sequencing the most valuable type-strain genomes for metagenomic binning, comparative biology and taxonomic classification.</title>
        <authorList>
            <person name="Goeker M."/>
        </authorList>
    </citation>
    <scope>NUCLEOTIDE SEQUENCE [LARGE SCALE GENOMIC DNA]</scope>
    <source>
        <strain evidence="7 8">DSM 40141</strain>
    </source>
</reference>
<feature type="region of interest" description="Disordered" evidence="5">
    <location>
        <begin position="327"/>
        <end position="346"/>
    </location>
</feature>
<dbReference type="GO" id="GO:0005737">
    <property type="term" value="C:cytoplasm"/>
    <property type="evidence" value="ECO:0007669"/>
    <property type="project" value="TreeGrafter"/>
</dbReference>
<dbReference type="InterPro" id="IPR044516">
    <property type="entry name" value="UXS-like"/>
</dbReference>
<comment type="cofactor">
    <cofactor evidence="1">
        <name>NAD(+)</name>
        <dbReference type="ChEBI" id="CHEBI:57540"/>
    </cofactor>
</comment>
<dbReference type="Pfam" id="PF01370">
    <property type="entry name" value="Epimerase"/>
    <property type="match status" value="1"/>
</dbReference>
<evidence type="ECO:0000313" key="8">
    <source>
        <dbReference type="Proteomes" id="UP000540423"/>
    </source>
</evidence>
<keyword evidence="2" id="KW-0210">Decarboxylase</keyword>
<evidence type="ECO:0000313" key="7">
    <source>
        <dbReference type="EMBL" id="MBB6438510.1"/>
    </source>
</evidence>
<evidence type="ECO:0000256" key="2">
    <source>
        <dbReference type="ARBA" id="ARBA00022793"/>
    </source>
</evidence>
<protein>
    <submittedName>
        <fullName evidence="7">dTDP-glucose 4,6-dehydratase</fullName>
        <ecNumber evidence="7">4.2.1.46</ecNumber>
    </submittedName>
</protein>
<comment type="caution">
    <text evidence="7">The sequence shown here is derived from an EMBL/GenBank/DDBJ whole genome shotgun (WGS) entry which is preliminary data.</text>
</comment>
<dbReference type="RefSeq" id="WP_185034700.1">
    <property type="nucleotide sequence ID" value="NZ_BNBN01000006.1"/>
</dbReference>
<accession>A0A7X0LRU2</accession>
<dbReference type="EMBL" id="JACHEM010000014">
    <property type="protein sequence ID" value="MBB6438510.1"/>
    <property type="molecule type" value="Genomic_DNA"/>
</dbReference>
<dbReference type="AlphaFoldDB" id="A0A7X0LRU2"/>
<sequence length="346" mass="35824">MTPTTFSLASQPPQPPLPWQRALVTAGAGFLGSHLCERLLDAGVAVDCVDETPSATVREVQHLAGRPGFRPLRLNLARPGGTDVLAGPYDLVVHFGCPASAVLDRPAETLGADSLVTRHALGLAERDGARFLLVSTCLLHGVPPGRDGQPDGAVGADERARHAAEASATAYVSDTKADAGIARVFPVYGPRMGSGDGLLIPGLIRQALGGGPVTVPGDAGGRPSLCYVDDTVDGVLLVAASRSVRPVDIGGDPGPTVEEIARRVLDLTGSDARPHFAGHDHESPEPPRPATGFAHELLGWTPRVSLADGLARTVAYFLDRAAPYGRGRGGRSTPGTAGGVRHACTW</sequence>
<dbReference type="GO" id="GO:0042732">
    <property type="term" value="P:D-xylose metabolic process"/>
    <property type="evidence" value="ECO:0007669"/>
    <property type="project" value="InterPro"/>
</dbReference>
<gene>
    <name evidence="7" type="ORF">HNQ79_005022</name>
</gene>
<feature type="compositionally biased region" description="Gly residues" evidence="5">
    <location>
        <begin position="327"/>
        <end position="338"/>
    </location>
</feature>
<evidence type="ECO:0000256" key="4">
    <source>
        <dbReference type="ARBA" id="ARBA00023239"/>
    </source>
</evidence>
<dbReference type="InterPro" id="IPR036291">
    <property type="entry name" value="NAD(P)-bd_dom_sf"/>
</dbReference>